<evidence type="ECO:0000313" key="4">
    <source>
        <dbReference type="Proteomes" id="UP000611459"/>
    </source>
</evidence>
<dbReference type="InterPro" id="IPR012349">
    <property type="entry name" value="Split_barrel_FMN-bd"/>
</dbReference>
<feature type="domain" description="Pyridoxamine 5'-phosphate oxidase N-terminal" evidence="1">
    <location>
        <begin position="51"/>
        <end position="170"/>
    </location>
</feature>
<dbReference type="NCBIfam" id="TIGR04025">
    <property type="entry name" value="PPOX_FMN_DR2398"/>
    <property type="match status" value="1"/>
</dbReference>
<reference evidence="2" key="1">
    <citation type="submission" date="2021-01" db="EMBL/GenBank/DDBJ databases">
        <title>Outbreak of Burkholderia contaminns endophthalmitis traced to a clinical ventilation system.</title>
        <authorList>
            <person name="Lipuma J."/>
            <person name="Spilker T."/>
            <person name="Kratholm J."/>
        </authorList>
    </citation>
    <scope>NUCLEOTIDE SEQUENCE</scope>
    <source>
        <strain evidence="2">HI4954</strain>
    </source>
</reference>
<dbReference type="Proteomes" id="UP000611459">
    <property type="component" value="Unassembled WGS sequence"/>
</dbReference>
<evidence type="ECO:0000259" key="1">
    <source>
        <dbReference type="Pfam" id="PF01243"/>
    </source>
</evidence>
<dbReference type="AlphaFoldDB" id="A0AAP1V921"/>
<reference evidence="3 5" key="2">
    <citation type="submission" date="2021-03" db="EMBL/GenBank/DDBJ databases">
        <title>Clinical course, treatment and visual outcome of an outbreak of Burkholderia contaminans endophthalmitis following cataract surgery.</title>
        <authorList>
            <person name="Lind C."/>
            <person name="Olsen K."/>
            <person name="Angelsen N.K."/>
            <person name="Krefting E.A."/>
            <person name="Fossen K."/>
            <person name="Gravningen K."/>
            <person name="Depoorter E."/>
            <person name="Vandamme P."/>
            <person name="Bertelsen G."/>
        </authorList>
    </citation>
    <scope>NUCLEOTIDE SEQUENCE [LARGE SCALE GENOMIC DNA]</scope>
    <source>
        <strain evidence="3 5">51242556</strain>
    </source>
</reference>
<dbReference type="EMBL" id="JAGEMX010000011">
    <property type="protein sequence ID" value="MBO1833339.1"/>
    <property type="molecule type" value="Genomic_DNA"/>
</dbReference>
<comment type="caution">
    <text evidence="2">The sequence shown here is derived from an EMBL/GenBank/DDBJ whole genome shotgun (WGS) entry which is preliminary data.</text>
</comment>
<dbReference type="Pfam" id="PF01243">
    <property type="entry name" value="PNPOx_N"/>
    <property type="match status" value="1"/>
</dbReference>
<gene>
    <name evidence="3" type="ORF">J4M89_28515</name>
    <name evidence="2" type="ORF">JIN94_22970</name>
</gene>
<dbReference type="EMBL" id="JAENIB010000010">
    <property type="protein sequence ID" value="MBK1932753.1"/>
    <property type="molecule type" value="Genomic_DNA"/>
</dbReference>
<organism evidence="2 4">
    <name type="scientific">Burkholderia contaminans</name>
    <dbReference type="NCBI Taxonomy" id="488447"/>
    <lineage>
        <taxon>Bacteria</taxon>
        <taxon>Pseudomonadati</taxon>
        <taxon>Pseudomonadota</taxon>
        <taxon>Betaproteobacteria</taxon>
        <taxon>Burkholderiales</taxon>
        <taxon>Burkholderiaceae</taxon>
        <taxon>Burkholderia</taxon>
        <taxon>Burkholderia cepacia complex</taxon>
    </lineage>
</organism>
<dbReference type="Gene3D" id="2.30.110.10">
    <property type="entry name" value="Electron Transport, Fmn-binding Protein, Chain A"/>
    <property type="match status" value="1"/>
</dbReference>
<dbReference type="SUPFAM" id="SSF50475">
    <property type="entry name" value="FMN-binding split barrel"/>
    <property type="match status" value="1"/>
</dbReference>
<dbReference type="PANTHER" id="PTHR42815:SF2">
    <property type="entry name" value="FAD-BINDING, PUTATIVE (AFU_ORTHOLOGUE AFUA_6G07600)-RELATED"/>
    <property type="match status" value="1"/>
</dbReference>
<proteinExistence type="predicted"/>
<sequence>MAGRRFRFIPAPQHRRKDADVTHEITTVAQLEAIYGTPHERALWKEIDHLNDDYQAFVRASPFVALSSVGPHGTDVSPRGDVAGFVSIVDPKTLALPDRPGNNRIDTLRNIVADPRVSLLFLIPGVGETLRVNGRATISAEPGLLARFAVDGKAPRTVVLIHIDAAYFHCSKAIVRSRLWDSDTQIERDQLPSAGAMHRRLSGGTFDGESYDRDLPARTVAGLY</sequence>
<accession>A0AAP1V921</accession>
<protein>
    <submittedName>
        <fullName evidence="2">Pyridoxamine 5'-phosphate oxidase family protein</fullName>
    </submittedName>
</protein>
<name>A0AAP1V921_9BURK</name>
<evidence type="ECO:0000313" key="2">
    <source>
        <dbReference type="EMBL" id="MBK1932753.1"/>
    </source>
</evidence>
<evidence type="ECO:0000313" key="5">
    <source>
        <dbReference type="Proteomes" id="UP000664048"/>
    </source>
</evidence>
<dbReference type="Proteomes" id="UP000664048">
    <property type="component" value="Unassembled WGS sequence"/>
</dbReference>
<dbReference type="InterPro" id="IPR024029">
    <property type="entry name" value="Pyridox_Oxase_FMN-dep"/>
</dbReference>
<keyword evidence="5" id="KW-1185">Reference proteome</keyword>
<dbReference type="InterPro" id="IPR011576">
    <property type="entry name" value="Pyridox_Oxase_N"/>
</dbReference>
<dbReference type="PANTHER" id="PTHR42815">
    <property type="entry name" value="FAD-BINDING, PUTATIVE (AFU_ORTHOLOGUE AFUA_6G07600)-RELATED"/>
    <property type="match status" value="1"/>
</dbReference>
<evidence type="ECO:0000313" key="3">
    <source>
        <dbReference type="EMBL" id="MBO1833339.1"/>
    </source>
</evidence>